<reference evidence="3" key="1">
    <citation type="submission" date="2016-10" db="EMBL/GenBank/DDBJ databases">
        <authorList>
            <person name="Varghese N."/>
            <person name="Submissions S."/>
        </authorList>
    </citation>
    <scope>NUCLEOTIDE SEQUENCE [LARGE SCALE GENOMIC DNA]</scope>
    <source>
        <strain evidence="3">CGMCC 4.5579</strain>
    </source>
</reference>
<dbReference type="EMBL" id="FOWW01000001">
    <property type="protein sequence ID" value="SFP09280.1"/>
    <property type="molecule type" value="Genomic_DNA"/>
</dbReference>
<feature type="transmembrane region" description="Helical" evidence="1">
    <location>
        <begin position="152"/>
        <end position="169"/>
    </location>
</feature>
<keyword evidence="3" id="KW-1185">Reference proteome</keyword>
<gene>
    <name evidence="2" type="ORF">SAMN05421810_101931</name>
</gene>
<keyword evidence="1" id="KW-1133">Transmembrane helix</keyword>
<keyword evidence="1" id="KW-0812">Transmembrane</keyword>
<feature type="transmembrane region" description="Helical" evidence="1">
    <location>
        <begin position="76"/>
        <end position="96"/>
    </location>
</feature>
<dbReference type="RefSeq" id="WP_092528213.1">
    <property type="nucleotide sequence ID" value="NZ_FOWW01000001.1"/>
</dbReference>
<dbReference type="STRING" id="587909.SAMN05421810_101931"/>
<organism evidence="2 3">
    <name type="scientific">Amycolatopsis arida</name>
    <dbReference type="NCBI Taxonomy" id="587909"/>
    <lineage>
        <taxon>Bacteria</taxon>
        <taxon>Bacillati</taxon>
        <taxon>Actinomycetota</taxon>
        <taxon>Actinomycetes</taxon>
        <taxon>Pseudonocardiales</taxon>
        <taxon>Pseudonocardiaceae</taxon>
        <taxon>Amycolatopsis</taxon>
    </lineage>
</organism>
<name>A0A1I5MID7_9PSEU</name>
<keyword evidence="1" id="KW-0472">Membrane</keyword>
<sequence length="194" mass="21979">MTATLPTRPARPRPGLVETLNTRRHRPALVAFAVLVLAHWAEHIAQAVQVYLLGWPVPEALGVLGLWLPWVVTSEWLHYSYAIGMLVCFVVLRHGFVGRAASWWRAALWIQFWHHLEHLLLLLQAVTGTYLLGFDKPTSIVQLVIPRVELHLFYNTIVFVPMVVAMVRHRRPLPAERDRIACGCAVSAPRPPAE</sequence>
<evidence type="ECO:0000256" key="1">
    <source>
        <dbReference type="SAM" id="Phobius"/>
    </source>
</evidence>
<dbReference type="Proteomes" id="UP000198727">
    <property type="component" value="Unassembled WGS sequence"/>
</dbReference>
<evidence type="ECO:0000313" key="2">
    <source>
        <dbReference type="EMBL" id="SFP09280.1"/>
    </source>
</evidence>
<accession>A0A1I5MID7</accession>
<dbReference type="AlphaFoldDB" id="A0A1I5MID7"/>
<feature type="transmembrane region" description="Helical" evidence="1">
    <location>
        <begin position="108"/>
        <end position="132"/>
    </location>
</feature>
<evidence type="ECO:0000313" key="3">
    <source>
        <dbReference type="Proteomes" id="UP000198727"/>
    </source>
</evidence>
<protein>
    <submittedName>
        <fullName evidence="2">Uncharacterized protein</fullName>
    </submittedName>
</protein>
<proteinExistence type="predicted"/>
<dbReference type="OrthoDB" id="3619281at2"/>